<name>A0ABR9WU93_9FLAO</name>
<comment type="caution">
    <text evidence="1">The sequence shown here is derived from an EMBL/GenBank/DDBJ whole genome shotgun (WGS) entry which is preliminary data.</text>
</comment>
<evidence type="ECO:0008006" key="3">
    <source>
        <dbReference type="Google" id="ProtNLM"/>
    </source>
</evidence>
<evidence type="ECO:0000313" key="1">
    <source>
        <dbReference type="EMBL" id="MBE9577223.1"/>
    </source>
</evidence>
<reference evidence="1 2" key="1">
    <citation type="submission" date="2020-10" db="EMBL/GenBank/DDBJ databases">
        <title>The genome sequence of Flavobacterium aquaticum 1Y8A.</title>
        <authorList>
            <person name="Liu Y."/>
        </authorList>
    </citation>
    <scope>NUCLEOTIDE SEQUENCE [LARGE SCALE GENOMIC DNA]</scope>
    <source>
        <strain evidence="1 2">1Y8A</strain>
    </source>
</reference>
<dbReference type="RefSeq" id="WP_194096723.1">
    <property type="nucleotide sequence ID" value="NZ_JADFTZ010000005.1"/>
</dbReference>
<sequence length="193" mass="22887">MKSFIQYLFLTVFLIGCTNQRKTDSLKVTDDEIYVFVKMVLKDLEKTQKLEGTQDYYLIDQLATPSFVYDNPSFKLDKYFQKDDLDFIQKQIGERENFLLLQDSIKSKRIISQKIIDSFNNDRKDNIDRKSHFLKNYTKKYGKNFYDKLSLPIFSKDKKTVLIDISSFFGGKTIIYRKENNKWKSDIIVGWTG</sequence>
<dbReference type="PROSITE" id="PS51257">
    <property type="entry name" value="PROKAR_LIPOPROTEIN"/>
    <property type="match status" value="1"/>
</dbReference>
<evidence type="ECO:0000313" key="2">
    <source>
        <dbReference type="Proteomes" id="UP000656274"/>
    </source>
</evidence>
<protein>
    <recommendedName>
        <fullName evidence="3">DUF4296 domain-containing protein</fullName>
    </recommendedName>
</protein>
<keyword evidence="2" id="KW-1185">Reference proteome</keyword>
<gene>
    <name evidence="1" type="ORF">IM755_10920</name>
</gene>
<dbReference type="Proteomes" id="UP000656274">
    <property type="component" value="Unassembled WGS sequence"/>
</dbReference>
<accession>A0ABR9WU93</accession>
<proteinExistence type="predicted"/>
<dbReference type="EMBL" id="JADFTZ010000005">
    <property type="protein sequence ID" value="MBE9577223.1"/>
    <property type="molecule type" value="Genomic_DNA"/>
</dbReference>
<organism evidence="1 2">
    <name type="scientific">Flavobacterium proteolyticum</name>
    <dbReference type="NCBI Taxonomy" id="2911683"/>
    <lineage>
        <taxon>Bacteria</taxon>
        <taxon>Pseudomonadati</taxon>
        <taxon>Bacteroidota</taxon>
        <taxon>Flavobacteriia</taxon>
        <taxon>Flavobacteriales</taxon>
        <taxon>Flavobacteriaceae</taxon>
        <taxon>Flavobacterium</taxon>
    </lineage>
</organism>